<protein>
    <submittedName>
        <fullName evidence="2">Uncharacterized protein</fullName>
    </submittedName>
</protein>
<keyword evidence="1" id="KW-0472">Membrane</keyword>
<dbReference type="Proteomes" id="UP000799118">
    <property type="component" value="Unassembled WGS sequence"/>
</dbReference>
<proteinExistence type="predicted"/>
<evidence type="ECO:0000313" key="2">
    <source>
        <dbReference type="EMBL" id="KAE9389706.1"/>
    </source>
</evidence>
<keyword evidence="1" id="KW-1133">Transmembrane helix</keyword>
<keyword evidence="3" id="KW-1185">Reference proteome</keyword>
<accession>A0A6A4GW61</accession>
<sequence>MYDPHDSYRSYAIIHLLMRMTGKGECIMTYTDHTRSYYQPISIIQRLYTLHTGFIPASYPSYRVYLIMHSRLPIFVSLNKMNKIQYGIYYMRTMLIQLMRLLMGSIWLQYR</sequence>
<keyword evidence="1" id="KW-0812">Transmembrane</keyword>
<evidence type="ECO:0000256" key="1">
    <source>
        <dbReference type="SAM" id="Phobius"/>
    </source>
</evidence>
<organism evidence="2 3">
    <name type="scientific">Gymnopus androsaceus JB14</name>
    <dbReference type="NCBI Taxonomy" id="1447944"/>
    <lineage>
        <taxon>Eukaryota</taxon>
        <taxon>Fungi</taxon>
        <taxon>Dikarya</taxon>
        <taxon>Basidiomycota</taxon>
        <taxon>Agaricomycotina</taxon>
        <taxon>Agaricomycetes</taxon>
        <taxon>Agaricomycetidae</taxon>
        <taxon>Agaricales</taxon>
        <taxon>Marasmiineae</taxon>
        <taxon>Omphalotaceae</taxon>
        <taxon>Gymnopus</taxon>
    </lineage>
</organism>
<dbReference type="EMBL" id="ML769685">
    <property type="protein sequence ID" value="KAE9389706.1"/>
    <property type="molecule type" value="Genomic_DNA"/>
</dbReference>
<dbReference type="AlphaFoldDB" id="A0A6A4GW61"/>
<reference evidence="2" key="1">
    <citation type="journal article" date="2019" name="Environ. Microbiol.">
        <title>Fungal ecological strategies reflected in gene transcription - a case study of two litter decomposers.</title>
        <authorList>
            <person name="Barbi F."/>
            <person name="Kohler A."/>
            <person name="Barry K."/>
            <person name="Baskaran P."/>
            <person name="Daum C."/>
            <person name="Fauchery L."/>
            <person name="Ihrmark K."/>
            <person name="Kuo A."/>
            <person name="LaButti K."/>
            <person name="Lipzen A."/>
            <person name="Morin E."/>
            <person name="Grigoriev I.V."/>
            <person name="Henrissat B."/>
            <person name="Lindahl B."/>
            <person name="Martin F."/>
        </authorList>
    </citation>
    <scope>NUCLEOTIDE SEQUENCE</scope>
    <source>
        <strain evidence="2">JB14</strain>
    </source>
</reference>
<name>A0A6A4GW61_9AGAR</name>
<evidence type="ECO:0000313" key="3">
    <source>
        <dbReference type="Proteomes" id="UP000799118"/>
    </source>
</evidence>
<gene>
    <name evidence="2" type="ORF">BT96DRAFT_391153</name>
</gene>
<feature type="transmembrane region" description="Helical" evidence="1">
    <location>
        <begin position="89"/>
        <end position="110"/>
    </location>
</feature>